<accession>A0A4C1T0P8</accession>
<gene>
    <name evidence="1" type="ORF">EVAR_90647_1</name>
</gene>
<dbReference type="EMBL" id="BGZK01004136">
    <property type="protein sequence ID" value="GBP07110.1"/>
    <property type="molecule type" value="Genomic_DNA"/>
</dbReference>
<name>A0A4C1T0P8_EUMVA</name>
<protein>
    <submittedName>
        <fullName evidence="1">Uncharacterized protein</fullName>
    </submittedName>
</protein>
<reference evidence="1 2" key="1">
    <citation type="journal article" date="2019" name="Commun. Biol.">
        <title>The bagworm genome reveals a unique fibroin gene that provides high tensile strength.</title>
        <authorList>
            <person name="Kono N."/>
            <person name="Nakamura H."/>
            <person name="Ohtoshi R."/>
            <person name="Tomita M."/>
            <person name="Numata K."/>
            <person name="Arakawa K."/>
        </authorList>
    </citation>
    <scope>NUCLEOTIDE SEQUENCE [LARGE SCALE GENOMIC DNA]</scope>
</reference>
<keyword evidence="2" id="KW-1185">Reference proteome</keyword>
<sequence>MNGRATAPLTHAAPRSPCGSRQCVRMFARVVAFAAYRTAPASPRALLFRFTTRPARAACRRVAPSAVLRGRHRPNTLAATAMDKSKLQAFLTGAATSTSCGVQGILFFPGLP</sequence>
<dbReference type="AlphaFoldDB" id="A0A4C1T0P8"/>
<organism evidence="1 2">
    <name type="scientific">Eumeta variegata</name>
    <name type="common">Bagworm moth</name>
    <name type="synonym">Eumeta japonica</name>
    <dbReference type="NCBI Taxonomy" id="151549"/>
    <lineage>
        <taxon>Eukaryota</taxon>
        <taxon>Metazoa</taxon>
        <taxon>Ecdysozoa</taxon>
        <taxon>Arthropoda</taxon>
        <taxon>Hexapoda</taxon>
        <taxon>Insecta</taxon>
        <taxon>Pterygota</taxon>
        <taxon>Neoptera</taxon>
        <taxon>Endopterygota</taxon>
        <taxon>Lepidoptera</taxon>
        <taxon>Glossata</taxon>
        <taxon>Ditrysia</taxon>
        <taxon>Tineoidea</taxon>
        <taxon>Psychidae</taxon>
        <taxon>Oiketicinae</taxon>
        <taxon>Eumeta</taxon>
    </lineage>
</organism>
<proteinExistence type="predicted"/>
<dbReference type="Proteomes" id="UP000299102">
    <property type="component" value="Unassembled WGS sequence"/>
</dbReference>
<evidence type="ECO:0000313" key="1">
    <source>
        <dbReference type="EMBL" id="GBP07110.1"/>
    </source>
</evidence>
<comment type="caution">
    <text evidence="1">The sequence shown here is derived from an EMBL/GenBank/DDBJ whole genome shotgun (WGS) entry which is preliminary data.</text>
</comment>
<evidence type="ECO:0000313" key="2">
    <source>
        <dbReference type="Proteomes" id="UP000299102"/>
    </source>
</evidence>